<proteinExistence type="predicted"/>
<reference evidence="1 2" key="1">
    <citation type="submission" date="2024-01" db="EMBL/GenBank/DDBJ databases">
        <title>The genomes of 5 underutilized Papilionoideae crops provide insights into root nodulation and disease resistance.</title>
        <authorList>
            <person name="Yuan L."/>
        </authorList>
    </citation>
    <scope>NUCLEOTIDE SEQUENCE [LARGE SCALE GENOMIC DNA]</scope>
    <source>
        <strain evidence="1">LY-2023</strain>
        <tissue evidence="1">Leaf</tissue>
    </source>
</reference>
<comment type="caution">
    <text evidence="1">The sequence shown here is derived from an EMBL/GenBank/DDBJ whole genome shotgun (WGS) entry which is preliminary data.</text>
</comment>
<organism evidence="1 2">
    <name type="scientific">Clitoria ternatea</name>
    <name type="common">Butterfly pea</name>
    <dbReference type="NCBI Taxonomy" id="43366"/>
    <lineage>
        <taxon>Eukaryota</taxon>
        <taxon>Viridiplantae</taxon>
        <taxon>Streptophyta</taxon>
        <taxon>Embryophyta</taxon>
        <taxon>Tracheophyta</taxon>
        <taxon>Spermatophyta</taxon>
        <taxon>Magnoliopsida</taxon>
        <taxon>eudicotyledons</taxon>
        <taxon>Gunneridae</taxon>
        <taxon>Pentapetalae</taxon>
        <taxon>rosids</taxon>
        <taxon>fabids</taxon>
        <taxon>Fabales</taxon>
        <taxon>Fabaceae</taxon>
        <taxon>Papilionoideae</taxon>
        <taxon>50 kb inversion clade</taxon>
        <taxon>NPAAA clade</taxon>
        <taxon>indigoferoid/millettioid clade</taxon>
        <taxon>Phaseoleae</taxon>
        <taxon>Clitoria</taxon>
    </lineage>
</organism>
<protein>
    <submittedName>
        <fullName evidence="1">Uncharacterized protein</fullName>
    </submittedName>
</protein>
<accession>A0AAN9P5Z0</accession>
<gene>
    <name evidence="1" type="ORF">RJT34_21668</name>
</gene>
<dbReference type="EMBL" id="JAYKXN010000005">
    <property type="protein sequence ID" value="KAK7286580.1"/>
    <property type="molecule type" value="Genomic_DNA"/>
</dbReference>
<name>A0AAN9P5Z0_CLITE</name>
<evidence type="ECO:0000313" key="1">
    <source>
        <dbReference type="EMBL" id="KAK7286580.1"/>
    </source>
</evidence>
<dbReference type="AlphaFoldDB" id="A0AAN9P5Z0"/>
<keyword evidence="2" id="KW-1185">Reference proteome</keyword>
<evidence type="ECO:0000313" key="2">
    <source>
        <dbReference type="Proteomes" id="UP001359559"/>
    </source>
</evidence>
<dbReference type="Proteomes" id="UP001359559">
    <property type="component" value="Unassembled WGS sequence"/>
</dbReference>
<sequence length="107" mass="12131">MILLSASLEDISFWLSFLYRAFASKVKFFTNDVASLPRNYVDGHGSPSSHNYGGDWFHERWRLLLTVTASLPTKTRTWTTTHMDPLPVEHSMGTLDASSSSCSRFLE</sequence>